<keyword evidence="3" id="KW-1185">Reference proteome</keyword>
<accession>A0A7X0DBX3</accession>
<keyword evidence="1" id="KW-1133">Transmembrane helix</keyword>
<keyword evidence="1" id="KW-0472">Membrane</keyword>
<dbReference type="AlphaFoldDB" id="A0A7X0DBX3"/>
<name>A0A7X0DBX3_9HYPH</name>
<proteinExistence type="predicted"/>
<organism evidence="2 3">
    <name type="scientific">Pseudorhizobium flavum</name>
    <dbReference type="NCBI Taxonomy" id="1335061"/>
    <lineage>
        <taxon>Bacteria</taxon>
        <taxon>Pseudomonadati</taxon>
        <taxon>Pseudomonadota</taxon>
        <taxon>Alphaproteobacteria</taxon>
        <taxon>Hyphomicrobiales</taxon>
        <taxon>Rhizobiaceae</taxon>
        <taxon>Rhizobium/Agrobacterium group</taxon>
        <taxon>Pseudorhizobium</taxon>
    </lineage>
</organism>
<gene>
    <name evidence="2" type="ORF">HNQ75_001207</name>
</gene>
<dbReference type="RefSeq" id="WP_198467646.1">
    <property type="nucleotide sequence ID" value="NZ_JACHEJ010000002.1"/>
</dbReference>
<sequence length="101" mass="10955">MQEHIQLERHRSRYRMVFLILLALVLLVPMIAMGFTSEVNWGAEDFGAAAALLGTGWLSTELGSRLVRSGRGRLLISAAVALAVLGLWAHLAVGIWPMDGG</sequence>
<protein>
    <submittedName>
        <fullName evidence="2">Uncharacterized protein</fullName>
    </submittedName>
</protein>
<dbReference type="EMBL" id="JACHEJ010000002">
    <property type="protein sequence ID" value="MBB6179253.1"/>
    <property type="molecule type" value="Genomic_DNA"/>
</dbReference>
<feature type="transmembrane region" description="Helical" evidence="1">
    <location>
        <begin position="46"/>
        <end position="67"/>
    </location>
</feature>
<evidence type="ECO:0000256" key="1">
    <source>
        <dbReference type="SAM" id="Phobius"/>
    </source>
</evidence>
<evidence type="ECO:0000313" key="2">
    <source>
        <dbReference type="EMBL" id="MBB6179253.1"/>
    </source>
</evidence>
<keyword evidence="1" id="KW-0812">Transmembrane</keyword>
<reference evidence="2 3" key="1">
    <citation type="submission" date="2020-08" db="EMBL/GenBank/DDBJ databases">
        <title>Genomic Encyclopedia of Type Strains, Phase IV (KMG-IV): sequencing the most valuable type-strain genomes for metagenomic binning, comparative biology and taxonomic classification.</title>
        <authorList>
            <person name="Goeker M."/>
        </authorList>
    </citation>
    <scope>NUCLEOTIDE SEQUENCE [LARGE SCALE GENOMIC DNA]</scope>
    <source>
        <strain evidence="2 3">DSM 102134</strain>
    </source>
</reference>
<evidence type="ECO:0000313" key="3">
    <source>
        <dbReference type="Proteomes" id="UP000535501"/>
    </source>
</evidence>
<feature type="transmembrane region" description="Helical" evidence="1">
    <location>
        <begin position="74"/>
        <end position="96"/>
    </location>
</feature>
<comment type="caution">
    <text evidence="2">The sequence shown here is derived from an EMBL/GenBank/DDBJ whole genome shotgun (WGS) entry which is preliminary data.</text>
</comment>
<dbReference type="Proteomes" id="UP000535501">
    <property type="component" value="Unassembled WGS sequence"/>
</dbReference>